<reference evidence="7 8" key="1">
    <citation type="submission" date="2016-12" db="EMBL/GenBank/DDBJ databases">
        <title>Genome sequencing of Methylocaldum marinum.</title>
        <authorList>
            <person name="Takeuchi M."/>
            <person name="Kamagata Y."/>
            <person name="Hiraoka S."/>
            <person name="Oshima K."/>
            <person name="Hattori M."/>
            <person name="Iwasaki W."/>
        </authorList>
    </citation>
    <scope>NUCLEOTIDE SEQUENCE [LARGE SCALE GENOMIC DNA]</scope>
    <source>
        <strain evidence="7 8">S8</strain>
    </source>
</reference>
<dbReference type="GO" id="GO:0000018">
    <property type="term" value="P:regulation of DNA recombination"/>
    <property type="evidence" value="ECO:0007669"/>
    <property type="project" value="TreeGrafter"/>
</dbReference>
<dbReference type="RefSeq" id="WP_119628667.1">
    <property type="nucleotide sequence ID" value="NZ_AP017928.1"/>
</dbReference>
<dbReference type="NCBIfam" id="NF001462">
    <property type="entry name" value="PRK00321.1-3"/>
    <property type="match status" value="1"/>
</dbReference>
<evidence type="ECO:0000256" key="3">
    <source>
        <dbReference type="ARBA" id="ARBA00022296"/>
    </source>
</evidence>
<dbReference type="NCBIfam" id="NF001464">
    <property type="entry name" value="PRK00321.1-5"/>
    <property type="match status" value="1"/>
</dbReference>
<proteinExistence type="inferred from homology"/>
<dbReference type="GO" id="GO:0003690">
    <property type="term" value="F:double-stranded DNA binding"/>
    <property type="evidence" value="ECO:0007669"/>
    <property type="project" value="TreeGrafter"/>
</dbReference>
<comment type="function">
    <text evidence="6">May be involved in recombination.</text>
</comment>
<evidence type="ECO:0000313" key="7">
    <source>
        <dbReference type="EMBL" id="BBA32975.1"/>
    </source>
</evidence>
<dbReference type="Pfam" id="PF04381">
    <property type="entry name" value="RdgC"/>
    <property type="match status" value="1"/>
</dbReference>
<protein>
    <recommendedName>
        <fullName evidence="3 6">Recombination-associated protein RdgC</fullName>
    </recommendedName>
</protein>
<organism evidence="7 8">
    <name type="scientific">Methylocaldum marinum</name>
    <dbReference type="NCBI Taxonomy" id="1432792"/>
    <lineage>
        <taxon>Bacteria</taxon>
        <taxon>Pseudomonadati</taxon>
        <taxon>Pseudomonadota</taxon>
        <taxon>Gammaproteobacteria</taxon>
        <taxon>Methylococcales</taxon>
        <taxon>Methylococcaceae</taxon>
        <taxon>Methylocaldum</taxon>
    </lineage>
</organism>
<comment type="subcellular location">
    <subcellularLocation>
        <location evidence="1 6">Cytoplasm</location>
        <location evidence="1 6">Nucleoid</location>
    </subcellularLocation>
</comment>
<keyword evidence="4 6" id="KW-0963">Cytoplasm</keyword>
<dbReference type="PANTHER" id="PTHR38103">
    <property type="entry name" value="RECOMBINATION-ASSOCIATED PROTEIN RDGC"/>
    <property type="match status" value="1"/>
</dbReference>
<name>A0A250KMU1_9GAMM</name>
<sequence>MWFKNLSLLRFSEPFDLDAAEFEQRLDQRRFRPCGSLEAVSFGWCAPLGKDTFPLVHVTNGFAMVCVQKEEKIVPTSVVNEILSERVAEIEESQGRPMRRKERDALRDEVMQDLLPRAFSHSRRTYAYIDPKGGWLVADSASVKKTEEIASLLRQCLGSLPVVPPATQERPSAIMTRWIMDSDLPPDITLESECELRSPEEDGGLVRCRRHDLGAPEIQNHIEAGKEVIKLAITWNDRLSFILDEALSIKKLRFLDLVQEEAADVETSDPVERFDADFAVMSLEIATFLPRLIELFGGENLQSKQPVV</sequence>
<comment type="similarity">
    <text evidence="2 6">Belongs to the RdgC family.</text>
</comment>
<dbReference type="AlphaFoldDB" id="A0A250KMU1"/>
<dbReference type="Proteomes" id="UP000266313">
    <property type="component" value="Chromosome"/>
</dbReference>
<dbReference type="GO" id="GO:0006310">
    <property type="term" value="P:DNA recombination"/>
    <property type="evidence" value="ECO:0007669"/>
    <property type="project" value="UniProtKB-UniRule"/>
</dbReference>
<dbReference type="KEGG" id="mmai:sS8_1010"/>
<evidence type="ECO:0000256" key="5">
    <source>
        <dbReference type="ARBA" id="ARBA00023172"/>
    </source>
</evidence>
<gene>
    <name evidence="6" type="primary">rdgC</name>
    <name evidence="7" type="ORF">sS8_1010</name>
</gene>
<dbReference type="OrthoDB" id="5290530at2"/>
<keyword evidence="8" id="KW-1185">Reference proteome</keyword>
<dbReference type="PANTHER" id="PTHR38103:SF1">
    <property type="entry name" value="RECOMBINATION-ASSOCIATED PROTEIN RDGC"/>
    <property type="match status" value="1"/>
</dbReference>
<accession>A0A250KMU1</accession>
<evidence type="ECO:0000256" key="6">
    <source>
        <dbReference type="HAMAP-Rule" id="MF_00194"/>
    </source>
</evidence>
<dbReference type="HAMAP" id="MF_00194">
    <property type="entry name" value="RdgC"/>
    <property type="match status" value="1"/>
</dbReference>
<evidence type="ECO:0000256" key="4">
    <source>
        <dbReference type="ARBA" id="ARBA00022490"/>
    </source>
</evidence>
<dbReference type="InterPro" id="IPR007476">
    <property type="entry name" value="RdgC"/>
</dbReference>
<keyword evidence="5 6" id="KW-0233">DNA recombination</keyword>
<evidence type="ECO:0000256" key="2">
    <source>
        <dbReference type="ARBA" id="ARBA00008657"/>
    </source>
</evidence>
<dbReference type="GO" id="GO:0043590">
    <property type="term" value="C:bacterial nucleoid"/>
    <property type="evidence" value="ECO:0007669"/>
    <property type="project" value="TreeGrafter"/>
</dbReference>
<dbReference type="GO" id="GO:0005737">
    <property type="term" value="C:cytoplasm"/>
    <property type="evidence" value="ECO:0007669"/>
    <property type="project" value="UniProtKB-UniRule"/>
</dbReference>
<evidence type="ECO:0000313" key="8">
    <source>
        <dbReference type="Proteomes" id="UP000266313"/>
    </source>
</evidence>
<evidence type="ECO:0000256" key="1">
    <source>
        <dbReference type="ARBA" id="ARBA00004453"/>
    </source>
</evidence>
<dbReference type="EMBL" id="AP017928">
    <property type="protein sequence ID" value="BBA32975.1"/>
    <property type="molecule type" value="Genomic_DNA"/>
</dbReference>